<gene>
    <name evidence="8" type="ORF">H4R34_001825</name>
</gene>
<evidence type="ECO:0008006" key="10">
    <source>
        <dbReference type="Google" id="ProtNLM"/>
    </source>
</evidence>
<dbReference type="InterPro" id="IPR010987">
    <property type="entry name" value="Glutathione-S-Trfase_C-like"/>
</dbReference>
<dbReference type="InterPro" id="IPR001662">
    <property type="entry name" value="EF1B_G_C"/>
</dbReference>
<dbReference type="Pfam" id="PF02798">
    <property type="entry name" value="GST_N"/>
    <property type="match status" value="1"/>
</dbReference>
<dbReference type="Gene3D" id="3.40.30.10">
    <property type="entry name" value="Glutaredoxin"/>
    <property type="match status" value="1"/>
</dbReference>
<dbReference type="PANTHER" id="PTHR43986">
    <property type="entry name" value="ELONGATION FACTOR 1-GAMMA"/>
    <property type="match status" value="1"/>
</dbReference>
<dbReference type="SUPFAM" id="SSF52833">
    <property type="entry name" value="Thioredoxin-like"/>
    <property type="match status" value="1"/>
</dbReference>
<feature type="domain" description="GST N-terminal" evidence="6">
    <location>
        <begin position="3"/>
        <end position="84"/>
    </location>
</feature>
<dbReference type="InterPro" id="IPR036433">
    <property type="entry name" value="EF1B_G_C_sf"/>
</dbReference>
<dbReference type="InterPro" id="IPR004045">
    <property type="entry name" value="Glutathione_S-Trfase_N"/>
</dbReference>
<dbReference type="SFLD" id="SFLDS00019">
    <property type="entry name" value="Glutathione_Transferase_(cytos"/>
    <property type="match status" value="1"/>
</dbReference>
<evidence type="ECO:0000259" key="5">
    <source>
        <dbReference type="PROSITE" id="PS50040"/>
    </source>
</evidence>
<feature type="domain" description="GST C-terminal" evidence="7">
    <location>
        <begin position="89"/>
        <end position="218"/>
    </location>
</feature>
<organism evidence="8 9">
    <name type="scientific">Dimargaris verticillata</name>
    <dbReference type="NCBI Taxonomy" id="2761393"/>
    <lineage>
        <taxon>Eukaryota</taxon>
        <taxon>Fungi</taxon>
        <taxon>Fungi incertae sedis</taxon>
        <taxon>Zoopagomycota</taxon>
        <taxon>Kickxellomycotina</taxon>
        <taxon>Dimargaritomycetes</taxon>
        <taxon>Dimargaritales</taxon>
        <taxon>Dimargaritaceae</taxon>
        <taxon>Dimargaris</taxon>
    </lineage>
</organism>
<dbReference type="OrthoDB" id="249703at2759"/>
<protein>
    <recommendedName>
        <fullName evidence="10">Elongation factor 1-gamma</fullName>
    </recommendedName>
</protein>
<sequence>MASIGTLYAPKVNFRGYKARIVAEYNNVAVEMPADFDYANTSTAEYRAKFPVGKLPGLELKDGSTVFDSNAIAYYIAGLKENSPLVGRNHRECTEILQYIMFAESDLMPALVNWLDPILGLRPYNKVAINESKENVGRFLTALNQILLTRTFLVGERLTLADVIVVCDLVLPYKIALSPEFRAPFKNVTRYFWTCINQPEFRKIIGDIKFLDQEPTYVMSKKEKAPKTKTAAPAKKAAVPAPAPAPAAEEPKPEPKPKSKLDLLPPSPFNLEAWKRFYSNNDTKPDAMNYFWENYDPEGYSLWKMQFKYNPELTLTFMSANQIGGFFARLERARKYAFGSVLVLGQNNDNEIRGYFVIRGQEVPFEITDAPDYESYEFTKVDHTDPKIKEEVADYFAWEGPTLPREVADGKVFK</sequence>
<proteinExistence type="predicted"/>
<dbReference type="FunFam" id="1.20.1050.10:FF:000006">
    <property type="entry name" value="Elongation factor 1 gamma"/>
    <property type="match status" value="1"/>
</dbReference>
<dbReference type="AlphaFoldDB" id="A0A9W8B9Z4"/>
<dbReference type="InterPro" id="IPR040079">
    <property type="entry name" value="Glutathione_S-Trfase"/>
</dbReference>
<dbReference type="GO" id="GO:0005737">
    <property type="term" value="C:cytoplasm"/>
    <property type="evidence" value="ECO:0007669"/>
    <property type="project" value="TreeGrafter"/>
</dbReference>
<dbReference type="FunFam" id="3.30.70.1010:FF:000001">
    <property type="entry name" value="Elongation factor 1-gamma 1"/>
    <property type="match status" value="1"/>
</dbReference>
<evidence type="ECO:0000313" key="8">
    <source>
        <dbReference type="EMBL" id="KAJ1982095.1"/>
    </source>
</evidence>
<dbReference type="GO" id="GO:0003746">
    <property type="term" value="F:translation elongation factor activity"/>
    <property type="evidence" value="ECO:0007669"/>
    <property type="project" value="UniProtKB-UniRule"/>
</dbReference>
<dbReference type="InterPro" id="IPR050802">
    <property type="entry name" value="EF-GSTs"/>
</dbReference>
<dbReference type="PROSITE" id="PS50404">
    <property type="entry name" value="GST_NTER"/>
    <property type="match status" value="1"/>
</dbReference>
<dbReference type="Proteomes" id="UP001151582">
    <property type="component" value="Unassembled WGS sequence"/>
</dbReference>
<evidence type="ECO:0000256" key="1">
    <source>
        <dbReference type="ARBA" id="ARBA00022768"/>
    </source>
</evidence>
<dbReference type="CDD" id="cd03181">
    <property type="entry name" value="GST_C_EF1Bgamma_like"/>
    <property type="match status" value="1"/>
</dbReference>
<dbReference type="PROSITE" id="PS50405">
    <property type="entry name" value="GST_CTER"/>
    <property type="match status" value="1"/>
</dbReference>
<dbReference type="InterPro" id="IPR036282">
    <property type="entry name" value="Glutathione-S-Trfase_C_sf"/>
</dbReference>
<name>A0A9W8B9Z4_9FUNG</name>
<dbReference type="Gene3D" id="1.20.1050.10">
    <property type="match status" value="1"/>
</dbReference>
<accession>A0A9W8B9Z4</accession>
<dbReference type="Gene3D" id="3.30.70.1010">
    <property type="entry name" value="Translation elongation factor EF1B, gamma chain, conserved domain"/>
    <property type="match status" value="1"/>
</dbReference>
<evidence type="ECO:0000256" key="3">
    <source>
        <dbReference type="PROSITE-ProRule" id="PRU00519"/>
    </source>
</evidence>
<evidence type="ECO:0000313" key="9">
    <source>
        <dbReference type="Proteomes" id="UP001151582"/>
    </source>
</evidence>
<dbReference type="SUPFAM" id="SSF89942">
    <property type="entry name" value="eEF1-gamma domain"/>
    <property type="match status" value="1"/>
</dbReference>
<dbReference type="InterPro" id="IPR036249">
    <property type="entry name" value="Thioredoxin-like_sf"/>
</dbReference>
<dbReference type="PANTHER" id="PTHR43986:SF1">
    <property type="entry name" value="ELONGATION FACTOR 1-GAMMA"/>
    <property type="match status" value="1"/>
</dbReference>
<dbReference type="InterPro" id="IPR004046">
    <property type="entry name" value="GST_C"/>
</dbReference>
<comment type="caution">
    <text evidence="8">The sequence shown here is derived from an EMBL/GenBank/DDBJ whole genome shotgun (WGS) entry which is preliminary data.</text>
</comment>
<dbReference type="PROSITE" id="PS50040">
    <property type="entry name" value="EF1G_C"/>
    <property type="match status" value="1"/>
</dbReference>
<dbReference type="SMART" id="SM01183">
    <property type="entry name" value="EF1G"/>
    <property type="match status" value="1"/>
</dbReference>
<dbReference type="GO" id="GO:0005634">
    <property type="term" value="C:nucleus"/>
    <property type="evidence" value="ECO:0007669"/>
    <property type="project" value="TreeGrafter"/>
</dbReference>
<feature type="domain" description="EF-1-gamma C-terminal" evidence="5">
    <location>
        <begin position="257"/>
        <end position="414"/>
    </location>
</feature>
<dbReference type="CDD" id="cd03044">
    <property type="entry name" value="GST_N_EF1Bgamma"/>
    <property type="match status" value="1"/>
</dbReference>
<keyword evidence="9" id="KW-1185">Reference proteome</keyword>
<dbReference type="EMBL" id="JANBQB010000101">
    <property type="protein sequence ID" value="KAJ1982095.1"/>
    <property type="molecule type" value="Genomic_DNA"/>
</dbReference>
<feature type="compositionally biased region" description="Basic and acidic residues" evidence="4">
    <location>
        <begin position="249"/>
        <end position="261"/>
    </location>
</feature>
<dbReference type="SUPFAM" id="SSF47616">
    <property type="entry name" value="GST C-terminal domain-like"/>
    <property type="match status" value="1"/>
</dbReference>
<feature type="region of interest" description="Disordered" evidence="4">
    <location>
        <begin position="221"/>
        <end position="264"/>
    </location>
</feature>
<keyword evidence="2 3" id="KW-0648">Protein biosynthesis</keyword>
<dbReference type="Pfam" id="PF00647">
    <property type="entry name" value="EF1G"/>
    <property type="match status" value="1"/>
</dbReference>
<dbReference type="Pfam" id="PF00043">
    <property type="entry name" value="GST_C"/>
    <property type="match status" value="1"/>
</dbReference>
<reference evidence="8" key="1">
    <citation type="submission" date="2022-07" db="EMBL/GenBank/DDBJ databases">
        <title>Phylogenomic reconstructions and comparative analyses of Kickxellomycotina fungi.</title>
        <authorList>
            <person name="Reynolds N.K."/>
            <person name="Stajich J.E."/>
            <person name="Barry K."/>
            <person name="Grigoriev I.V."/>
            <person name="Crous P."/>
            <person name="Smith M.E."/>
        </authorList>
    </citation>
    <scope>NUCLEOTIDE SEQUENCE</scope>
    <source>
        <strain evidence="8">RSA 567</strain>
    </source>
</reference>
<feature type="compositionally biased region" description="Low complexity" evidence="4">
    <location>
        <begin position="228"/>
        <end position="240"/>
    </location>
</feature>
<evidence type="ECO:0000256" key="4">
    <source>
        <dbReference type="SAM" id="MobiDB-lite"/>
    </source>
</evidence>
<keyword evidence="1 3" id="KW-0251">Elongation factor</keyword>
<evidence type="ECO:0000259" key="6">
    <source>
        <dbReference type="PROSITE" id="PS50404"/>
    </source>
</evidence>
<evidence type="ECO:0000256" key="2">
    <source>
        <dbReference type="ARBA" id="ARBA00022917"/>
    </source>
</evidence>
<evidence type="ECO:0000259" key="7">
    <source>
        <dbReference type="PROSITE" id="PS50405"/>
    </source>
</evidence>